<comment type="caution">
    <text evidence="1">The sequence shown here is derived from an EMBL/GenBank/DDBJ whole genome shotgun (WGS) entry which is preliminary data.</text>
</comment>
<accession>A0A7J5D3N1</accession>
<proteinExistence type="predicted"/>
<evidence type="ECO:0000313" key="2">
    <source>
        <dbReference type="Proteomes" id="UP000442990"/>
    </source>
</evidence>
<dbReference type="EMBL" id="WBKG01000052">
    <property type="protein sequence ID" value="KAB1978554.1"/>
    <property type="molecule type" value="Genomic_DNA"/>
</dbReference>
<gene>
    <name evidence="1" type="ORF">F8144_39695</name>
</gene>
<dbReference type="RefSeq" id="WP_151474274.1">
    <property type="nucleotide sequence ID" value="NZ_WBKG01000052.1"/>
</dbReference>
<dbReference type="Proteomes" id="UP000442990">
    <property type="component" value="Unassembled WGS sequence"/>
</dbReference>
<sequence>MIAFEAKRKSIMTETEAVSISRDAAEYLRTAANYIAEDAAIRRLRYHLLRLRASAGLTDKDVEELGELGRLVFREGRTSDQTARIAQRTDASPLAVTIAKVVEEGTPWARWPADPKAVLLGAILGAYLSLSALSDASGSRPDVTLVATSGAVAGGLATSASMFVMENIKQTPLDDYLDLREGQCADH</sequence>
<dbReference type="AlphaFoldDB" id="A0A7J5D3N1"/>
<protein>
    <submittedName>
        <fullName evidence="1">Uncharacterized protein</fullName>
    </submittedName>
</protein>
<reference evidence="1 2" key="1">
    <citation type="submission" date="2019-09" db="EMBL/GenBank/DDBJ databases">
        <title>Isolation and identification of active actinomycetes.</title>
        <authorList>
            <person name="Yu Z."/>
            <person name="Han C."/>
            <person name="Yu B."/>
        </authorList>
    </citation>
    <scope>NUCLEOTIDE SEQUENCE [LARGE SCALE GENOMIC DNA]</scope>
    <source>
        <strain evidence="1 2">NEAU-H2</strain>
    </source>
</reference>
<name>A0A7J5D3N1_9ACTN</name>
<organism evidence="1 2">
    <name type="scientific">Streptomyces triticiradicis</name>
    <dbReference type="NCBI Taxonomy" id="2651189"/>
    <lineage>
        <taxon>Bacteria</taxon>
        <taxon>Bacillati</taxon>
        <taxon>Actinomycetota</taxon>
        <taxon>Actinomycetes</taxon>
        <taxon>Kitasatosporales</taxon>
        <taxon>Streptomycetaceae</taxon>
        <taxon>Streptomyces</taxon>
    </lineage>
</organism>
<evidence type="ECO:0000313" key="1">
    <source>
        <dbReference type="EMBL" id="KAB1978554.1"/>
    </source>
</evidence>
<keyword evidence="2" id="KW-1185">Reference proteome</keyword>